<dbReference type="GO" id="GO:0031966">
    <property type="term" value="C:mitochondrial membrane"/>
    <property type="evidence" value="ECO:0007669"/>
    <property type="project" value="UniProtKB-SubCell"/>
</dbReference>
<comment type="subcellular location">
    <subcellularLocation>
        <location evidence="1">Mitochondrion membrane</location>
        <topology evidence="1">Multi-pass membrane protein</topology>
    </subcellularLocation>
</comment>
<proteinExistence type="inferred from homology"/>
<dbReference type="InterPro" id="IPR023395">
    <property type="entry name" value="MCP_dom_sf"/>
</dbReference>
<dbReference type="PANTHER" id="PTHR45758:SF11">
    <property type="entry name" value="MITOCHONDRIAL SUBSTRATE CARRIER FAMILY PROTEIN"/>
    <property type="match status" value="1"/>
</dbReference>
<reference evidence="10" key="2">
    <citation type="journal article" date="2024" name="Plant">
        <title>Genomic evolution and insights into agronomic trait innovations of Sesamum species.</title>
        <authorList>
            <person name="Miao H."/>
            <person name="Wang L."/>
            <person name="Qu L."/>
            <person name="Liu H."/>
            <person name="Sun Y."/>
            <person name="Le M."/>
            <person name="Wang Q."/>
            <person name="Wei S."/>
            <person name="Zheng Y."/>
            <person name="Lin W."/>
            <person name="Duan Y."/>
            <person name="Cao H."/>
            <person name="Xiong S."/>
            <person name="Wang X."/>
            <person name="Wei L."/>
            <person name="Li C."/>
            <person name="Ma Q."/>
            <person name="Ju M."/>
            <person name="Zhao R."/>
            <person name="Li G."/>
            <person name="Mu C."/>
            <person name="Tian Q."/>
            <person name="Mei H."/>
            <person name="Zhang T."/>
            <person name="Gao T."/>
            <person name="Zhang H."/>
        </authorList>
    </citation>
    <scope>NUCLEOTIDE SEQUENCE</scope>
    <source>
        <strain evidence="10">G01</strain>
    </source>
</reference>
<gene>
    <name evidence="10" type="ORF">Sangu_0396500</name>
</gene>
<keyword evidence="7 8" id="KW-0472">Membrane</keyword>
<evidence type="ECO:0000256" key="1">
    <source>
        <dbReference type="ARBA" id="ARBA00004225"/>
    </source>
</evidence>
<comment type="caution">
    <text evidence="10">The sequence shown here is derived from an EMBL/GenBank/DDBJ whole genome shotgun (WGS) entry which is preliminary data.</text>
</comment>
<evidence type="ECO:0000256" key="4">
    <source>
        <dbReference type="ARBA" id="ARBA00022692"/>
    </source>
</evidence>
<dbReference type="GO" id="GO:0015093">
    <property type="term" value="F:ferrous iron transmembrane transporter activity"/>
    <property type="evidence" value="ECO:0007669"/>
    <property type="project" value="TreeGrafter"/>
</dbReference>
<evidence type="ECO:0000313" key="10">
    <source>
        <dbReference type="EMBL" id="KAL0370784.1"/>
    </source>
</evidence>
<protein>
    <submittedName>
        <fullName evidence="10">Mitochondrial RNA-splicing protein MRS3</fullName>
    </submittedName>
</protein>
<keyword evidence="5" id="KW-1133">Transmembrane helix</keyword>
<comment type="similarity">
    <text evidence="2 9">Belongs to the mitochondrial carrier (TC 2.A.29) family.</text>
</comment>
<dbReference type="EMBL" id="JACGWK010000002">
    <property type="protein sequence ID" value="KAL0370784.1"/>
    <property type="molecule type" value="Genomic_DNA"/>
</dbReference>
<feature type="repeat" description="Solcar" evidence="8">
    <location>
        <begin position="54"/>
        <end position="137"/>
    </location>
</feature>
<dbReference type="InterPro" id="IPR018108">
    <property type="entry name" value="MCP_transmembrane"/>
</dbReference>
<dbReference type="GO" id="GO:0048250">
    <property type="term" value="P:iron import into the mitochondrion"/>
    <property type="evidence" value="ECO:0007669"/>
    <property type="project" value="TreeGrafter"/>
</dbReference>
<dbReference type="Gene3D" id="1.50.40.10">
    <property type="entry name" value="Mitochondrial carrier domain"/>
    <property type="match status" value="1"/>
</dbReference>
<dbReference type="SUPFAM" id="SSF103506">
    <property type="entry name" value="Mitochondrial carrier"/>
    <property type="match status" value="1"/>
</dbReference>
<dbReference type="Pfam" id="PF00153">
    <property type="entry name" value="Mito_carr"/>
    <property type="match status" value="1"/>
</dbReference>
<keyword evidence="4 8" id="KW-0812">Transmembrane</keyword>
<evidence type="ECO:0000256" key="7">
    <source>
        <dbReference type="ARBA" id="ARBA00023136"/>
    </source>
</evidence>
<keyword evidence="3 9" id="KW-0813">Transport</keyword>
<evidence type="ECO:0000256" key="3">
    <source>
        <dbReference type="ARBA" id="ARBA00022448"/>
    </source>
</evidence>
<dbReference type="PROSITE" id="PS50920">
    <property type="entry name" value="SOLCAR"/>
    <property type="match status" value="1"/>
</dbReference>
<evidence type="ECO:0000256" key="9">
    <source>
        <dbReference type="RuleBase" id="RU000488"/>
    </source>
</evidence>
<keyword evidence="6" id="KW-0496">Mitochondrion</keyword>
<dbReference type="AlphaFoldDB" id="A0AAW2QSD9"/>
<name>A0AAW2QSD9_9LAMI</name>
<dbReference type="PANTHER" id="PTHR45758">
    <property type="entry name" value="MITOFERRIN-1-RELATED"/>
    <property type="match status" value="1"/>
</dbReference>
<evidence type="ECO:0000256" key="6">
    <source>
        <dbReference type="ARBA" id="ARBA00023128"/>
    </source>
</evidence>
<evidence type="ECO:0000256" key="8">
    <source>
        <dbReference type="PROSITE-ProRule" id="PRU00282"/>
    </source>
</evidence>
<organism evidence="10">
    <name type="scientific">Sesamum angustifolium</name>
    <dbReference type="NCBI Taxonomy" id="2727405"/>
    <lineage>
        <taxon>Eukaryota</taxon>
        <taxon>Viridiplantae</taxon>
        <taxon>Streptophyta</taxon>
        <taxon>Embryophyta</taxon>
        <taxon>Tracheophyta</taxon>
        <taxon>Spermatophyta</taxon>
        <taxon>Magnoliopsida</taxon>
        <taxon>eudicotyledons</taxon>
        <taxon>Gunneridae</taxon>
        <taxon>Pentapetalae</taxon>
        <taxon>asterids</taxon>
        <taxon>lamiids</taxon>
        <taxon>Lamiales</taxon>
        <taxon>Pedaliaceae</taxon>
        <taxon>Sesamum</taxon>
    </lineage>
</organism>
<sequence length="176" mass="18743">MAITLLTITQILNPSSFPIFHGNRRLPEIQKTGADSGAAATRVPPGYCRGGARRTSLLAIHGHQWLSTWNFPLTLSKTQMQALGSCPIKSASVKQALGSILRSDGPKGLYRGIGAMGLGAGPAHAVYFSVYEFCKKSFSGGIPIIMRPMLLLGFAPRLPVMRCLPDGYGEAETAIG</sequence>
<evidence type="ECO:0000256" key="2">
    <source>
        <dbReference type="ARBA" id="ARBA00006375"/>
    </source>
</evidence>
<reference evidence="10" key="1">
    <citation type="submission" date="2020-06" db="EMBL/GenBank/DDBJ databases">
        <authorList>
            <person name="Li T."/>
            <person name="Hu X."/>
            <person name="Zhang T."/>
            <person name="Song X."/>
            <person name="Zhang H."/>
            <person name="Dai N."/>
            <person name="Sheng W."/>
            <person name="Hou X."/>
            <person name="Wei L."/>
        </authorList>
    </citation>
    <scope>NUCLEOTIDE SEQUENCE</scope>
    <source>
        <strain evidence="10">G01</strain>
        <tissue evidence="10">Leaf</tissue>
    </source>
</reference>
<accession>A0AAW2QSD9</accession>
<evidence type="ECO:0000256" key="5">
    <source>
        <dbReference type="ARBA" id="ARBA00022989"/>
    </source>
</evidence>